<gene>
    <name evidence="2" type="ORF">BCR33DRAFT_772058</name>
</gene>
<feature type="region of interest" description="Disordered" evidence="1">
    <location>
        <begin position="1"/>
        <end position="42"/>
    </location>
</feature>
<feature type="compositionally biased region" description="Acidic residues" evidence="1">
    <location>
        <begin position="399"/>
        <end position="454"/>
    </location>
</feature>
<dbReference type="OrthoDB" id="5573535at2759"/>
<feature type="region of interest" description="Disordered" evidence="1">
    <location>
        <begin position="395"/>
        <end position="454"/>
    </location>
</feature>
<dbReference type="Proteomes" id="UP000193642">
    <property type="component" value="Unassembled WGS sequence"/>
</dbReference>
<feature type="compositionally biased region" description="Basic and acidic residues" evidence="1">
    <location>
        <begin position="198"/>
        <end position="211"/>
    </location>
</feature>
<feature type="compositionally biased region" description="Polar residues" evidence="1">
    <location>
        <begin position="1"/>
        <end position="13"/>
    </location>
</feature>
<evidence type="ECO:0000313" key="2">
    <source>
        <dbReference type="EMBL" id="ORY30961.1"/>
    </source>
</evidence>
<reference evidence="2 3" key="1">
    <citation type="submission" date="2016-07" db="EMBL/GenBank/DDBJ databases">
        <title>Pervasive Adenine N6-methylation of Active Genes in Fungi.</title>
        <authorList>
            <consortium name="DOE Joint Genome Institute"/>
            <person name="Mondo S.J."/>
            <person name="Dannebaum R.O."/>
            <person name="Kuo R.C."/>
            <person name="Labutti K."/>
            <person name="Haridas S."/>
            <person name="Kuo A."/>
            <person name="Salamov A."/>
            <person name="Ahrendt S.R."/>
            <person name="Lipzen A."/>
            <person name="Sullivan W."/>
            <person name="Andreopoulos W.B."/>
            <person name="Clum A."/>
            <person name="Lindquist E."/>
            <person name="Daum C."/>
            <person name="Ramamoorthy G.K."/>
            <person name="Gryganskyi A."/>
            <person name="Culley D."/>
            <person name="Magnuson J.K."/>
            <person name="James T.Y."/>
            <person name="O'Malley M.A."/>
            <person name="Stajich J.E."/>
            <person name="Spatafora J.W."/>
            <person name="Visel A."/>
            <person name="Grigoriev I.V."/>
        </authorList>
    </citation>
    <scope>NUCLEOTIDE SEQUENCE [LARGE SCALE GENOMIC DNA]</scope>
    <source>
        <strain evidence="2 3">JEL800</strain>
    </source>
</reference>
<evidence type="ECO:0000256" key="1">
    <source>
        <dbReference type="SAM" id="MobiDB-lite"/>
    </source>
</evidence>
<feature type="compositionally biased region" description="Acidic residues" evidence="1">
    <location>
        <begin position="182"/>
        <end position="197"/>
    </location>
</feature>
<proteinExistence type="predicted"/>
<comment type="caution">
    <text evidence="2">The sequence shown here is derived from an EMBL/GenBank/DDBJ whole genome shotgun (WGS) entry which is preliminary data.</text>
</comment>
<keyword evidence="3" id="KW-1185">Reference proteome</keyword>
<dbReference type="EMBL" id="MCGO01000080">
    <property type="protein sequence ID" value="ORY30961.1"/>
    <property type="molecule type" value="Genomic_DNA"/>
</dbReference>
<accession>A0A1Y2B801</accession>
<protein>
    <submittedName>
        <fullName evidence="2">Uncharacterized protein</fullName>
    </submittedName>
</protein>
<organism evidence="2 3">
    <name type="scientific">Rhizoclosmatium globosum</name>
    <dbReference type="NCBI Taxonomy" id="329046"/>
    <lineage>
        <taxon>Eukaryota</taxon>
        <taxon>Fungi</taxon>
        <taxon>Fungi incertae sedis</taxon>
        <taxon>Chytridiomycota</taxon>
        <taxon>Chytridiomycota incertae sedis</taxon>
        <taxon>Chytridiomycetes</taxon>
        <taxon>Chytridiales</taxon>
        <taxon>Chytriomycetaceae</taxon>
        <taxon>Rhizoclosmatium</taxon>
    </lineage>
</organism>
<dbReference type="AlphaFoldDB" id="A0A1Y2B801"/>
<sequence length="454" mass="49421">MTNKRPSTTSSAAPSKKRAPPSEETGTSSGGPGSLDVAIPSEATPAQILSMAKHELSLSFSLSPESNSNSNSNADFDDVRAVAQKLLEETIAKLESANPVLETDDFAAAAAESESDVTTYSDAAVELAALVGLDELARRILGALKALEAANPDLAFVRGRAAVEVLAIENKLNLRSVPKEDFDQEEDDEDDNDEELDENHQESEEETRKRMDQVELLQSARSSFITSISLLKKEANEFTLRQVSIAQLLRSYALAVRHSDRKSPIPVSILTFALSIVNTPFDPAAPLIPDQTSQDSLSSTKASLLYYLARFRAAGGDEEGATQDIKECIRAFSFVVDDELRNQEMVGQAYLFLSTVTPNDTLAIAAYSKGTALLRAVLASDPLKKSLKAQLEQLGATSDEADEEEELLDEDGNVFDLEAEIERDEDDGRSDEDDDDDEDDGEDEEGDEDWEEDD</sequence>
<feature type="region of interest" description="Disordered" evidence="1">
    <location>
        <begin position="177"/>
        <end position="211"/>
    </location>
</feature>
<evidence type="ECO:0000313" key="3">
    <source>
        <dbReference type="Proteomes" id="UP000193642"/>
    </source>
</evidence>
<name>A0A1Y2B801_9FUNG</name>